<evidence type="ECO:0000313" key="2">
    <source>
        <dbReference type="EMBL" id="CAI8594986.1"/>
    </source>
</evidence>
<dbReference type="EMBL" id="OX451735">
    <property type="protein sequence ID" value="CAI8594986.1"/>
    <property type="molecule type" value="Genomic_DNA"/>
</dbReference>
<sequence length="156" mass="17583">MSKNRRYQTLVVSAGRGSPQTYFLLDPFPLPFSFQFQLQWPGSFLSISLHIEESRRFVYAQKLARPTAPCYNNEWLVRLISRGYPSTSLHQADPTYFNCPSATTNPTHRPIPLSTEAISSSLTLDRSGSYQARPNYPRAEGRKKPNVTGAWDASPG</sequence>
<gene>
    <name evidence="2" type="ORF">VFH_I169120</name>
</gene>
<name>A0AAV0Z937_VICFA</name>
<organism evidence="2 3">
    <name type="scientific">Vicia faba</name>
    <name type="common">Broad bean</name>
    <name type="synonym">Faba vulgaris</name>
    <dbReference type="NCBI Taxonomy" id="3906"/>
    <lineage>
        <taxon>Eukaryota</taxon>
        <taxon>Viridiplantae</taxon>
        <taxon>Streptophyta</taxon>
        <taxon>Embryophyta</taxon>
        <taxon>Tracheophyta</taxon>
        <taxon>Spermatophyta</taxon>
        <taxon>Magnoliopsida</taxon>
        <taxon>eudicotyledons</taxon>
        <taxon>Gunneridae</taxon>
        <taxon>Pentapetalae</taxon>
        <taxon>rosids</taxon>
        <taxon>fabids</taxon>
        <taxon>Fabales</taxon>
        <taxon>Fabaceae</taxon>
        <taxon>Papilionoideae</taxon>
        <taxon>50 kb inversion clade</taxon>
        <taxon>NPAAA clade</taxon>
        <taxon>Hologalegina</taxon>
        <taxon>IRL clade</taxon>
        <taxon>Fabeae</taxon>
        <taxon>Vicia</taxon>
    </lineage>
</organism>
<proteinExistence type="predicted"/>
<dbReference type="AlphaFoldDB" id="A0AAV0Z937"/>
<evidence type="ECO:0000256" key="1">
    <source>
        <dbReference type="SAM" id="MobiDB-lite"/>
    </source>
</evidence>
<reference evidence="2 3" key="1">
    <citation type="submission" date="2023-01" db="EMBL/GenBank/DDBJ databases">
        <authorList>
            <person name="Kreplak J."/>
        </authorList>
    </citation>
    <scope>NUCLEOTIDE SEQUENCE [LARGE SCALE GENOMIC DNA]</scope>
</reference>
<accession>A0AAV0Z937</accession>
<dbReference type="Proteomes" id="UP001157006">
    <property type="component" value="Chromosome 1S"/>
</dbReference>
<evidence type="ECO:0000313" key="3">
    <source>
        <dbReference type="Proteomes" id="UP001157006"/>
    </source>
</evidence>
<protein>
    <submittedName>
        <fullName evidence="2">Uncharacterized protein</fullName>
    </submittedName>
</protein>
<keyword evidence="3" id="KW-1185">Reference proteome</keyword>
<feature type="region of interest" description="Disordered" evidence="1">
    <location>
        <begin position="126"/>
        <end position="156"/>
    </location>
</feature>